<dbReference type="EMBL" id="JBHSTI010000002">
    <property type="protein sequence ID" value="MFC6236605.1"/>
    <property type="molecule type" value="Genomic_DNA"/>
</dbReference>
<dbReference type="RefSeq" id="WP_386763647.1">
    <property type="nucleotide sequence ID" value="NZ_JBHSTI010000002.1"/>
</dbReference>
<dbReference type="PANTHER" id="PTHR33990:SF4">
    <property type="entry name" value="PHNB-LIKE DOMAIN-CONTAINING PROTEIN"/>
    <property type="match status" value="1"/>
</dbReference>
<comment type="caution">
    <text evidence="2">The sequence shown here is derived from an EMBL/GenBank/DDBJ whole genome shotgun (WGS) entry which is preliminary data.</text>
</comment>
<dbReference type="Gene3D" id="3.30.720.100">
    <property type="match status" value="1"/>
</dbReference>
<protein>
    <submittedName>
        <fullName evidence="2">VOC family protein</fullName>
    </submittedName>
</protein>
<organism evidence="2 3">
    <name type="scientific">Longivirga aurantiaca</name>
    <dbReference type="NCBI Taxonomy" id="1837743"/>
    <lineage>
        <taxon>Bacteria</taxon>
        <taxon>Bacillati</taxon>
        <taxon>Actinomycetota</taxon>
        <taxon>Actinomycetes</taxon>
        <taxon>Sporichthyales</taxon>
        <taxon>Sporichthyaceae</taxon>
        <taxon>Longivirga</taxon>
    </lineage>
</organism>
<dbReference type="SUPFAM" id="SSF54593">
    <property type="entry name" value="Glyoxalase/Bleomycin resistance protein/Dihydroxybiphenyl dioxygenase"/>
    <property type="match status" value="1"/>
</dbReference>
<dbReference type="PANTHER" id="PTHR33990">
    <property type="entry name" value="PROTEIN YJDN-RELATED"/>
    <property type="match status" value="1"/>
</dbReference>
<dbReference type="InterPro" id="IPR028973">
    <property type="entry name" value="PhnB-like"/>
</dbReference>
<name>A0ABW1SXN9_9ACTN</name>
<gene>
    <name evidence="2" type="ORF">ACFQGU_01850</name>
</gene>
<dbReference type="InterPro" id="IPR029068">
    <property type="entry name" value="Glyas_Bleomycin-R_OHBP_Dase"/>
</dbReference>
<dbReference type="Gene3D" id="3.30.720.110">
    <property type="match status" value="1"/>
</dbReference>
<dbReference type="PIRSF" id="PIRSF021700">
    <property type="entry name" value="3_dmu_93_MTrfase"/>
    <property type="match status" value="1"/>
</dbReference>
<evidence type="ECO:0000313" key="2">
    <source>
        <dbReference type="EMBL" id="MFC6236605.1"/>
    </source>
</evidence>
<dbReference type="CDD" id="cd06588">
    <property type="entry name" value="PhnB_like"/>
    <property type="match status" value="1"/>
</dbReference>
<feature type="domain" description="PhnB-like" evidence="1">
    <location>
        <begin position="2"/>
        <end position="126"/>
    </location>
</feature>
<evidence type="ECO:0000259" key="1">
    <source>
        <dbReference type="Pfam" id="PF06983"/>
    </source>
</evidence>
<dbReference type="Pfam" id="PF06983">
    <property type="entry name" value="3-dmu-9_3-mt"/>
    <property type="match status" value="1"/>
</dbReference>
<dbReference type="InterPro" id="IPR009725">
    <property type="entry name" value="3_dmu_93_MTrfase"/>
</dbReference>
<dbReference type="Proteomes" id="UP001596138">
    <property type="component" value="Unassembled WGS sequence"/>
</dbReference>
<keyword evidence="3" id="KW-1185">Reference proteome</keyword>
<accession>A0ABW1SXN9</accession>
<evidence type="ECO:0000313" key="3">
    <source>
        <dbReference type="Proteomes" id="UP001596138"/>
    </source>
</evidence>
<reference evidence="3" key="1">
    <citation type="journal article" date="2019" name="Int. J. Syst. Evol. Microbiol.">
        <title>The Global Catalogue of Microorganisms (GCM) 10K type strain sequencing project: providing services to taxonomists for standard genome sequencing and annotation.</title>
        <authorList>
            <consortium name="The Broad Institute Genomics Platform"/>
            <consortium name="The Broad Institute Genome Sequencing Center for Infectious Disease"/>
            <person name="Wu L."/>
            <person name="Ma J."/>
        </authorList>
    </citation>
    <scope>NUCLEOTIDE SEQUENCE [LARGE SCALE GENOMIC DNA]</scope>
    <source>
        <strain evidence="3">CGMCC 4.7317</strain>
    </source>
</reference>
<sequence length="129" mass="13977">MRISTFLMFQGDAEAWLDLAVGAIPGSSVTTITRYGAEGPGVEGSVAASEALIGGHAVRCYDSFVVHDFTFTPSISLFVDLDSEEQHAAAHDLLVDGGSMLMPPGDYGFSRWFSWIQDRYGVSWQLNVP</sequence>
<proteinExistence type="predicted"/>